<proteinExistence type="predicted"/>
<dbReference type="EMBL" id="LAZR01004066">
    <property type="protein sequence ID" value="KKN12103.1"/>
    <property type="molecule type" value="Genomic_DNA"/>
</dbReference>
<comment type="caution">
    <text evidence="1">The sequence shown here is derived from an EMBL/GenBank/DDBJ whole genome shotgun (WGS) entry which is preliminary data.</text>
</comment>
<evidence type="ECO:0000313" key="1">
    <source>
        <dbReference type="EMBL" id="KKN12103.1"/>
    </source>
</evidence>
<sequence length="81" mass="8951">MIHKPVIKRVVVMPIKCPACGQEIKKDRGVRLGYYYIYLSGQCPACGGSWRVRVDSEDITNITITAQNEGGSNVRVVEEPG</sequence>
<dbReference type="AlphaFoldDB" id="A0A0F9R3P4"/>
<gene>
    <name evidence="1" type="ORF">LCGC14_1019740</name>
</gene>
<protein>
    <submittedName>
        <fullName evidence="1">Uncharacterized protein</fullName>
    </submittedName>
</protein>
<name>A0A0F9R3P4_9ZZZZ</name>
<organism evidence="1">
    <name type="scientific">marine sediment metagenome</name>
    <dbReference type="NCBI Taxonomy" id="412755"/>
    <lineage>
        <taxon>unclassified sequences</taxon>
        <taxon>metagenomes</taxon>
        <taxon>ecological metagenomes</taxon>
    </lineage>
</organism>
<accession>A0A0F9R3P4</accession>
<reference evidence="1" key="1">
    <citation type="journal article" date="2015" name="Nature">
        <title>Complex archaea that bridge the gap between prokaryotes and eukaryotes.</title>
        <authorList>
            <person name="Spang A."/>
            <person name="Saw J.H."/>
            <person name="Jorgensen S.L."/>
            <person name="Zaremba-Niedzwiedzka K."/>
            <person name="Martijn J."/>
            <person name="Lind A.E."/>
            <person name="van Eijk R."/>
            <person name="Schleper C."/>
            <person name="Guy L."/>
            <person name="Ettema T.J."/>
        </authorList>
    </citation>
    <scope>NUCLEOTIDE SEQUENCE</scope>
</reference>